<comment type="similarity">
    <text evidence="10">Belongs to the acyltransferase CrtO family.</text>
</comment>
<keyword evidence="4 13" id="KW-0812">Transmembrane</keyword>
<feature type="transmembrane region" description="Helical" evidence="13">
    <location>
        <begin position="157"/>
        <end position="175"/>
    </location>
</feature>
<keyword evidence="7 13" id="KW-0472">Membrane</keyword>
<proteinExistence type="inferred from homology"/>
<dbReference type="RefSeq" id="WP_394347707.1">
    <property type="nucleotide sequence ID" value="NZ_CP028923.1"/>
</dbReference>
<evidence type="ECO:0000256" key="8">
    <source>
        <dbReference type="ARBA" id="ARBA00023315"/>
    </source>
</evidence>
<organism evidence="14 15">
    <name type="scientific">Mangrovivirga cuniculi</name>
    <dbReference type="NCBI Taxonomy" id="2715131"/>
    <lineage>
        <taxon>Bacteria</taxon>
        <taxon>Pseudomonadati</taxon>
        <taxon>Bacteroidota</taxon>
        <taxon>Cytophagia</taxon>
        <taxon>Cytophagales</taxon>
        <taxon>Mangrovivirgaceae</taxon>
        <taxon>Mangrovivirga</taxon>
    </lineage>
</organism>
<gene>
    <name evidence="14" type="ORF">DCC35_15970</name>
</gene>
<accession>A0A4D7JJI4</accession>
<dbReference type="Pfam" id="PF18927">
    <property type="entry name" value="CrtO"/>
    <property type="match status" value="1"/>
</dbReference>
<evidence type="ECO:0000256" key="10">
    <source>
        <dbReference type="ARBA" id="ARBA00023603"/>
    </source>
</evidence>
<dbReference type="EMBL" id="CP028923">
    <property type="protein sequence ID" value="QCK16129.1"/>
    <property type="molecule type" value="Genomic_DNA"/>
</dbReference>
<evidence type="ECO:0000256" key="11">
    <source>
        <dbReference type="ARBA" id="ARBA00023667"/>
    </source>
</evidence>
<evidence type="ECO:0000256" key="13">
    <source>
        <dbReference type="SAM" id="Phobius"/>
    </source>
</evidence>
<evidence type="ECO:0000256" key="7">
    <source>
        <dbReference type="ARBA" id="ARBA00023136"/>
    </source>
</evidence>
<name>A0A4D7JJI4_9BACT</name>
<dbReference type="InterPro" id="IPR044021">
    <property type="entry name" value="CrtO"/>
</dbReference>
<evidence type="ECO:0000256" key="3">
    <source>
        <dbReference type="ARBA" id="ARBA00022679"/>
    </source>
</evidence>
<dbReference type="Proteomes" id="UP000298616">
    <property type="component" value="Chromosome"/>
</dbReference>
<feature type="transmembrane region" description="Helical" evidence="13">
    <location>
        <begin position="21"/>
        <end position="44"/>
    </location>
</feature>
<dbReference type="GO" id="GO:0016746">
    <property type="term" value="F:acyltransferase activity"/>
    <property type="evidence" value="ECO:0007669"/>
    <property type="project" value="UniProtKB-KW"/>
</dbReference>
<feature type="transmembrane region" description="Helical" evidence="13">
    <location>
        <begin position="130"/>
        <end position="151"/>
    </location>
</feature>
<evidence type="ECO:0000256" key="9">
    <source>
        <dbReference type="ARBA" id="ARBA00023588"/>
    </source>
</evidence>
<reference evidence="14 15" key="1">
    <citation type="submission" date="2018-04" db="EMBL/GenBank/DDBJ databases">
        <title>Complete genome uncultured novel isolate.</title>
        <authorList>
            <person name="Merlino G."/>
        </authorList>
    </citation>
    <scope>NUCLEOTIDE SEQUENCE [LARGE SCALE GENOMIC DNA]</scope>
    <source>
        <strain evidence="15">R1DC9</strain>
    </source>
</reference>
<feature type="transmembrane region" description="Helical" evidence="13">
    <location>
        <begin position="50"/>
        <end position="66"/>
    </location>
</feature>
<dbReference type="GO" id="GO:0005886">
    <property type="term" value="C:plasma membrane"/>
    <property type="evidence" value="ECO:0007669"/>
    <property type="project" value="UniProtKB-SubCell"/>
</dbReference>
<keyword evidence="6 13" id="KW-1133">Transmembrane helix</keyword>
<dbReference type="KEGG" id="fpf:DCC35_15970"/>
<evidence type="ECO:0000256" key="6">
    <source>
        <dbReference type="ARBA" id="ARBA00022989"/>
    </source>
</evidence>
<keyword evidence="15" id="KW-1185">Reference proteome</keyword>
<keyword evidence="3" id="KW-0808">Transferase</keyword>
<keyword evidence="8" id="KW-0012">Acyltransferase</keyword>
<evidence type="ECO:0000313" key="15">
    <source>
        <dbReference type="Proteomes" id="UP000298616"/>
    </source>
</evidence>
<keyword evidence="5" id="KW-0732">Signal</keyword>
<evidence type="ECO:0000256" key="2">
    <source>
        <dbReference type="ARBA" id="ARBA00022475"/>
    </source>
</evidence>
<evidence type="ECO:0000256" key="12">
    <source>
        <dbReference type="ARBA" id="ARBA00025324"/>
    </source>
</evidence>
<evidence type="ECO:0000256" key="4">
    <source>
        <dbReference type="ARBA" id="ARBA00022692"/>
    </source>
</evidence>
<comment type="subcellular location">
    <subcellularLocation>
        <location evidence="1">Cell membrane</location>
        <topology evidence="1">Single-pass membrane protein</topology>
    </subcellularLocation>
</comment>
<evidence type="ECO:0000313" key="14">
    <source>
        <dbReference type="EMBL" id="QCK16129.1"/>
    </source>
</evidence>
<dbReference type="AlphaFoldDB" id="A0A4D7JJI4"/>
<comment type="function">
    <text evidence="12">Catalyzes the acylation of glycosyl-4,4'-diaponeurosporenoate, i.e. the esterification of glucose at the C6'' position with the carboxyl group of the C(15) fatty acid 12-methyltetradecanoic acid, to yield staphyloxanthin. This is the last step in the biosynthesis of this orange pigment, present in most staphylococci strains.</text>
</comment>
<dbReference type="UniPathway" id="UPA00029">
    <property type="reaction ID" value="UER00560"/>
</dbReference>
<protein>
    <recommendedName>
        <fullName evidence="11">Glycosyl-4,4'-diaponeurosporenoate acyltransferase</fullName>
    </recommendedName>
</protein>
<sequence length="191" mass="22776">MYFHLLISTVTKNKALENQRYRLNLIIISFLCSTTLAPSLIFFVRGKGEFIWLGIFIAIGFLISRLKPSFYDRIQFSQNLSFYKKLGVDKFKKFSSNGDYINRQIRRKYPSYRFLKNFDMIKEKLEETYVIERSHTVLFIFCLLTSIYAFLTTSYPIAILIIVGNTLFNFYPNLLQQYNRIRYKRVISKKN</sequence>
<evidence type="ECO:0000256" key="1">
    <source>
        <dbReference type="ARBA" id="ARBA00004162"/>
    </source>
</evidence>
<keyword evidence="2" id="KW-1003">Cell membrane</keyword>
<evidence type="ECO:0000256" key="5">
    <source>
        <dbReference type="ARBA" id="ARBA00022729"/>
    </source>
</evidence>
<comment type="pathway">
    <text evidence="9">Carotenoid biosynthesis; staphyloxanthin biosynthesis; staphyloxanthin from farnesyl diphosphate: step 5/5.</text>
</comment>